<dbReference type="Proteomes" id="UP000659767">
    <property type="component" value="Unassembled WGS sequence"/>
</dbReference>
<feature type="region of interest" description="Disordered" evidence="1">
    <location>
        <begin position="1"/>
        <end position="196"/>
    </location>
</feature>
<name>A0ABQ2T8Z4_STRBA</name>
<feature type="compositionally biased region" description="Basic and acidic residues" evidence="1">
    <location>
        <begin position="166"/>
        <end position="178"/>
    </location>
</feature>
<feature type="compositionally biased region" description="Basic and acidic residues" evidence="1">
    <location>
        <begin position="136"/>
        <end position="159"/>
    </location>
</feature>
<sequence length="196" mass="21307">MADAYAVRPGLLRYEPGDAEQSHDAQGGDDEERGPPARGLSEIRAEGNADDVGDGESGEHHGDGPGLLLRGDQVGSDHRADAEKGTVREGSDHTAGEHDAEDRGERGHHIAHDEQPHEQHQHALTGDTGAQQRHQRGSEDHTERVAGHQEARSRDRDLEITGDLGEQPHDHELGRSDPECPDGESEERQRHGCDLP</sequence>
<gene>
    <name evidence="2" type="ORF">GCM10010253_29550</name>
</gene>
<feature type="compositionally biased region" description="Basic and acidic residues" evidence="1">
    <location>
        <begin position="75"/>
        <end position="121"/>
    </location>
</feature>
<dbReference type="EMBL" id="BMSZ01000007">
    <property type="protein sequence ID" value="GGS53146.1"/>
    <property type="molecule type" value="Genomic_DNA"/>
</dbReference>
<reference evidence="3" key="1">
    <citation type="journal article" date="2019" name="Int. J. Syst. Evol. Microbiol.">
        <title>The Global Catalogue of Microorganisms (GCM) 10K type strain sequencing project: providing services to taxonomists for standard genome sequencing and annotation.</title>
        <authorList>
            <consortium name="The Broad Institute Genomics Platform"/>
            <consortium name="The Broad Institute Genome Sequencing Center for Infectious Disease"/>
            <person name="Wu L."/>
            <person name="Ma J."/>
        </authorList>
    </citation>
    <scope>NUCLEOTIDE SEQUENCE [LARGE SCALE GENOMIC DNA]</scope>
    <source>
        <strain evidence="3">JCM 4350</strain>
    </source>
</reference>
<evidence type="ECO:0000313" key="3">
    <source>
        <dbReference type="Proteomes" id="UP000659767"/>
    </source>
</evidence>
<feature type="compositionally biased region" description="Basic and acidic residues" evidence="1">
    <location>
        <begin position="186"/>
        <end position="196"/>
    </location>
</feature>
<evidence type="ECO:0000256" key="1">
    <source>
        <dbReference type="SAM" id="MobiDB-lite"/>
    </source>
</evidence>
<organism evidence="2 3">
    <name type="scientific">Streptomyces badius</name>
    <dbReference type="NCBI Taxonomy" id="1941"/>
    <lineage>
        <taxon>Bacteria</taxon>
        <taxon>Bacillati</taxon>
        <taxon>Actinomycetota</taxon>
        <taxon>Actinomycetes</taxon>
        <taxon>Kitasatosporales</taxon>
        <taxon>Streptomycetaceae</taxon>
        <taxon>Streptomyces</taxon>
    </lineage>
</organism>
<keyword evidence="3" id="KW-1185">Reference proteome</keyword>
<evidence type="ECO:0000313" key="2">
    <source>
        <dbReference type="EMBL" id="GGS53146.1"/>
    </source>
</evidence>
<protein>
    <submittedName>
        <fullName evidence="2">Uncharacterized protein</fullName>
    </submittedName>
</protein>
<proteinExistence type="predicted"/>
<comment type="caution">
    <text evidence="2">The sequence shown here is derived from an EMBL/GenBank/DDBJ whole genome shotgun (WGS) entry which is preliminary data.</text>
</comment>
<accession>A0ABQ2T8Z4</accession>